<dbReference type="InterPro" id="IPR013785">
    <property type="entry name" value="Aldolase_TIM"/>
</dbReference>
<reference evidence="7 8" key="1">
    <citation type="submission" date="2020-08" db="EMBL/GenBank/DDBJ databases">
        <authorList>
            <person name="Hejnol A."/>
        </authorList>
    </citation>
    <scope>NUCLEOTIDE SEQUENCE [LARGE SCALE GENOMIC DNA]</scope>
</reference>
<evidence type="ECO:0000256" key="5">
    <source>
        <dbReference type="ARBA" id="ARBA00023002"/>
    </source>
</evidence>
<dbReference type="SUPFAM" id="SSF54768">
    <property type="entry name" value="dsRNA-binding domain-like"/>
    <property type="match status" value="1"/>
</dbReference>
<keyword evidence="2" id="KW-0285">Flavoprotein</keyword>
<accession>A0A7I8VNB1</accession>
<dbReference type="CDD" id="cd02801">
    <property type="entry name" value="DUS_like_FMN"/>
    <property type="match status" value="1"/>
</dbReference>
<feature type="domain" description="DRBM" evidence="6">
    <location>
        <begin position="355"/>
        <end position="420"/>
    </location>
</feature>
<organism evidence="7 8">
    <name type="scientific">Dimorphilus gyrociliatus</name>
    <dbReference type="NCBI Taxonomy" id="2664684"/>
    <lineage>
        <taxon>Eukaryota</taxon>
        <taxon>Metazoa</taxon>
        <taxon>Spiralia</taxon>
        <taxon>Lophotrochozoa</taxon>
        <taxon>Annelida</taxon>
        <taxon>Polychaeta</taxon>
        <taxon>Polychaeta incertae sedis</taxon>
        <taxon>Dinophilidae</taxon>
        <taxon>Dimorphilus</taxon>
    </lineage>
</organism>
<dbReference type="Gene3D" id="3.30.160.20">
    <property type="match status" value="1"/>
</dbReference>
<dbReference type="PANTHER" id="PTHR45936:SF1">
    <property type="entry name" value="TRNA-DIHYDROURIDINE(20) SYNTHASE [NAD(P)+]-LIKE"/>
    <property type="match status" value="1"/>
</dbReference>
<dbReference type="InterPro" id="IPR052582">
    <property type="entry name" value="tRNA-DUS-like"/>
</dbReference>
<dbReference type="GO" id="GO:0017150">
    <property type="term" value="F:tRNA dihydrouridine synthase activity"/>
    <property type="evidence" value="ECO:0007669"/>
    <property type="project" value="InterPro"/>
</dbReference>
<evidence type="ECO:0000256" key="2">
    <source>
        <dbReference type="ARBA" id="ARBA00022630"/>
    </source>
</evidence>
<evidence type="ECO:0000256" key="3">
    <source>
        <dbReference type="ARBA" id="ARBA00022643"/>
    </source>
</evidence>
<dbReference type="GO" id="GO:0050660">
    <property type="term" value="F:flavin adenine dinucleotide binding"/>
    <property type="evidence" value="ECO:0007669"/>
    <property type="project" value="InterPro"/>
</dbReference>
<protein>
    <submittedName>
        <fullName evidence="7">DgyrCDS6013</fullName>
    </submittedName>
</protein>
<comment type="caution">
    <text evidence="7">The sequence shown here is derived from an EMBL/GenBank/DDBJ whole genome shotgun (WGS) entry which is preliminary data.</text>
</comment>
<dbReference type="Pfam" id="PF01207">
    <property type="entry name" value="Dus"/>
    <property type="match status" value="1"/>
</dbReference>
<evidence type="ECO:0000259" key="6">
    <source>
        <dbReference type="SMART" id="SM00358"/>
    </source>
</evidence>
<dbReference type="Gene3D" id="3.20.20.70">
    <property type="entry name" value="Aldolase class I"/>
    <property type="match status" value="1"/>
</dbReference>
<evidence type="ECO:0000256" key="1">
    <source>
        <dbReference type="ARBA" id="ARBA00001917"/>
    </source>
</evidence>
<evidence type="ECO:0000313" key="8">
    <source>
        <dbReference type="Proteomes" id="UP000549394"/>
    </source>
</evidence>
<dbReference type="PANTHER" id="PTHR45936">
    <property type="entry name" value="TRNA-DIHYDROURIDINE(20) SYNTHASE [NAD(P)+]-LIKE"/>
    <property type="match status" value="1"/>
</dbReference>
<dbReference type="GO" id="GO:0000049">
    <property type="term" value="F:tRNA binding"/>
    <property type="evidence" value="ECO:0007669"/>
    <property type="project" value="InterPro"/>
</dbReference>
<evidence type="ECO:0000313" key="7">
    <source>
        <dbReference type="EMBL" id="CAD5117217.1"/>
    </source>
</evidence>
<keyword evidence="3" id="KW-0288">FMN</keyword>
<dbReference type="Proteomes" id="UP000549394">
    <property type="component" value="Unassembled WGS sequence"/>
</dbReference>
<keyword evidence="8" id="KW-1185">Reference proteome</keyword>
<dbReference type="CDD" id="cd19871">
    <property type="entry name" value="DSRM_DUS2L"/>
    <property type="match status" value="1"/>
</dbReference>
<dbReference type="Pfam" id="PF00035">
    <property type="entry name" value="dsrm"/>
    <property type="match status" value="1"/>
</dbReference>
<dbReference type="InterPro" id="IPR014720">
    <property type="entry name" value="dsRBD_dom"/>
</dbReference>
<comment type="cofactor">
    <cofactor evidence="1">
        <name>FMN</name>
        <dbReference type="ChEBI" id="CHEBI:58210"/>
    </cofactor>
</comment>
<keyword evidence="4" id="KW-0819">tRNA processing</keyword>
<dbReference type="PROSITE" id="PS01136">
    <property type="entry name" value="UPF0034"/>
    <property type="match status" value="1"/>
</dbReference>
<sequence>MVRIGTLPMRLLSLKYGAHLVYSEEIIDHKMLTAKRVENKLLGTVDFVLSDETVVFRTCDIERDKVIFQMGTSCPIRALKVAKLVENDVAGIDINMGCPKEFSIKGGMGAALLTKPNVAKEILSTLVNHLNKPVTCKIRVLNNESETIAFSKLVESTGIAALAVHGRRKDERPKHPNRNDLIKEIAKTLKIPVIANGGSREIKSFANILQFKEQTGCSSIMLARAAQWNPMIFCESPKEFNPVKVCREYTKIAIDFDQHPINVKYVLQQFLHEDLENDLARKILASGELNEICSALDLMDYFVDALQKRSKLKELLEKPLGRTICPTKRKLENGEEIIEMDFKYIRRAYLENRTPKLVLYEYCIKQGWKCPTYEAIYYRDEHLFEASVTVNSLKYKSTIRDKSKKLVEQAAASVCLQSFGINDGRKIYS</sequence>
<dbReference type="AlphaFoldDB" id="A0A7I8VNB1"/>
<dbReference type="EMBL" id="CAJFCJ010000007">
    <property type="protein sequence ID" value="CAD5117217.1"/>
    <property type="molecule type" value="Genomic_DNA"/>
</dbReference>
<dbReference type="InterPro" id="IPR018517">
    <property type="entry name" value="tRNA_hU_synthase_CS"/>
</dbReference>
<gene>
    <name evidence="7" type="ORF">DGYR_LOCUS5768</name>
</gene>
<dbReference type="InterPro" id="IPR035587">
    <property type="entry name" value="DUS-like_FMN-bd"/>
</dbReference>
<proteinExistence type="predicted"/>
<dbReference type="SMART" id="SM00358">
    <property type="entry name" value="DSRM"/>
    <property type="match status" value="1"/>
</dbReference>
<dbReference type="OrthoDB" id="10262250at2759"/>
<dbReference type="InterPro" id="IPR044463">
    <property type="entry name" value="DUS2_DSRM"/>
</dbReference>
<name>A0A7I8VNB1_9ANNE</name>
<keyword evidence="5" id="KW-0560">Oxidoreductase</keyword>
<evidence type="ECO:0000256" key="4">
    <source>
        <dbReference type="ARBA" id="ARBA00022694"/>
    </source>
</evidence>
<dbReference type="SUPFAM" id="SSF51395">
    <property type="entry name" value="FMN-linked oxidoreductases"/>
    <property type="match status" value="1"/>
</dbReference>
<dbReference type="GO" id="GO:0005737">
    <property type="term" value="C:cytoplasm"/>
    <property type="evidence" value="ECO:0007669"/>
    <property type="project" value="TreeGrafter"/>
</dbReference>